<gene>
    <name evidence="1" type="ORF">Ab1vBOLIVR1_gp09</name>
</gene>
<keyword evidence="2" id="KW-1185">Reference proteome</keyword>
<accession>A0A858MQZ0</accession>
<name>A0A858MQZ0_9CAUD</name>
<dbReference type="Proteomes" id="UP000671973">
    <property type="component" value="Segment"/>
</dbReference>
<reference evidence="1 2" key="1">
    <citation type="submission" date="2020-03" db="EMBL/GenBank/DDBJ databases">
        <authorList>
            <person name="Holtappels D."/>
            <person name="Bomans J.P.J."/>
            <person name="Lavigne R."/>
            <person name="Wagemans J."/>
        </authorList>
    </citation>
    <scope>NUCLEOTIDE SEQUENCE [LARGE SCALE GENOMIC DNA]</scope>
    <source>
        <strain evidence="1 2">OLIVR1</strain>
    </source>
</reference>
<sequence>MFDNIYKACFAITLDYGGLNRDRGEDQIKEEYADFTATYEARYPGVDLPAIDAWFGSLDDEAMEVATAGEESEMQALFEDAPEGAYTLLEHWFEEHC</sequence>
<dbReference type="EMBL" id="MT234338">
    <property type="protein sequence ID" value="QIW87204.1"/>
    <property type="molecule type" value="Genomic_DNA"/>
</dbReference>
<proteinExistence type="predicted"/>
<evidence type="ECO:0000313" key="1">
    <source>
        <dbReference type="EMBL" id="QIW87204.1"/>
    </source>
</evidence>
<organism evidence="1 2">
    <name type="scientific">Agrobacterium phage OLIVR1</name>
    <dbReference type="NCBI Taxonomy" id="2723769"/>
    <lineage>
        <taxon>Viruses</taxon>
        <taxon>Duplodnaviria</taxon>
        <taxon>Heunggongvirae</taxon>
        <taxon>Uroviricota</taxon>
        <taxon>Caudoviricetes</taxon>
        <taxon>Schitoviridae</taxon>
        <taxon>Oliverunavirus</taxon>
        <taxon>Oliverunavirus OLIVR1</taxon>
    </lineage>
</organism>
<evidence type="ECO:0000313" key="2">
    <source>
        <dbReference type="Proteomes" id="UP000671973"/>
    </source>
</evidence>
<protein>
    <submittedName>
        <fullName evidence="1">Uncharacterized protein</fullName>
    </submittedName>
</protein>